<keyword evidence="5 6" id="KW-0472">Membrane</keyword>
<evidence type="ECO:0000256" key="2">
    <source>
        <dbReference type="ARBA" id="ARBA00022475"/>
    </source>
</evidence>
<evidence type="ECO:0000313" key="8">
    <source>
        <dbReference type="Proteomes" id="UP000815846"/>
    </source>
</evidence>
<evidence type="ECO:0000256" key="4">
    <source>
        <dbReference type="ARBA" id="ARBA00022989"/>
    </source>
</evidence>
<proteinExistence type="predicted"/>
<feature type="transmembrane region" description="Helical" evidence="6">
    <location>
        <begin position="354"/>
        <end position="373"/>
    </location>
</feature>
<protein>
    <recommendedName>
        <fullName evidence="9">Polysaccharide biosynthesis protein C-terminal domain-containing protein</fullName>
    </recommendedName>
</protein>
<feature type="transmembrane region" description="Helical" evidence="6">
    <location>
        <begin position="324"/>
        <end position="347"/>
    </location>
</feature>
<dbReference type="PANTHER" id="PTHR30250">
    <property type="entry name" value="PST FAMILY PREDICTED COLANIC ACID TRANSPORTER"/>
    <property type="match status" value="1"/>
</dbReference>
<dbReference type="EMBL" id="PJAI02000011">
    <property type="protein sequence ID" value="TYK65325.1"/>
    <property type="molecule type" value="Genomic_DNA"/>
</dbReference>
<evidence type="ECO:0000256" key="5">
    <source>
        <dbReference type="ARBA" id="ARBA00023136"/>
    </source>
</evidence>
<feature type="transmembrane region" description="Helical" evidence="6">
    <location>
        <begin position="379"/>
        <end position="401"/>
    </location>
</feature>
<comment type="caution">
    <text evidence="7">The sequence shown here is derived from an EMBL/GenBank/DDBJ whole genome shotgun (WGS) entry which is preliminary data.</text>
</comment>
<name>A0ABY3MVV4_9GAMM</name>
<dbReference type="PANTHER" id="PTHR30250:SF11">
    <property type="entry name" value="O-ANTIGEN TRANSPORTER-RELATED"/>
    <property type="match status" value="1"/>
</dbReference>
<feature type="transmembrane region" description="Helical" evidence="6">
    <location>
        <begin position="142"/>
        <end position="161"/>
    </location>
</feature>
<evidence type="ECO:0000313" key="7">
    <source>
        <dbReference type="EMBL" id="TYK65325.1"/>
    </source>
</evidence>
<dbReference type="Proteomes" id="UP000815846">
    <property type="component" value="Unassembled WGS sequence"/>
</dbReference>
<feature type="transmembrane region" description="Helical" evidence="6">
    <location>
        <begin position="212"/>
        <end position="237"/>
    </location>
</feature>
<reference evidence="7 8" key="1">
    <citation type="submission" date="2019-08" db="EMBL/GenBank/DDBJ databases">
        <title>Microbe sample from Colwellia echini.</title>
        <authorList>
            <person name="Christiansen L."/>
            <person name="Pathiraja D."/>
            <person name="Schultz-Johansen M."/>
            <person name="Choi I.-G."/>
            <person name="Stougaard P."/>
        </authorList>
    </citation>
    <scope>NUCLEOTIDE SEQUENCE [LARGE SCALE GENOMIC DNA]</scope>
    <source>
        <strain evidence="7 8">A3</strain>
    </source>
</reference>
<accession>A0ABY3MVV4</accession>
<feature type="transmembrane region" description="Helical" evidence="6">
    <location>
        <begin position="36"/>
        <end position="60"/>
    </location>
</feature>
<feature type="transmembrane region" description="Helical" evidence="6">
    <location>
        <begin position="291"/>
        <end position="312"/>
    </location>
</feature>
<feature type="transmembrane region" description="Helical" evidence="6">
    <location>
        <begin position="243"/>
        <end position="265"/>
    </location>
</feature>
<dbReference type="RefSeq" id="WP_101345402.1">
    <property type="nucleotide sequence ID" value="NZ_PJAI02000011.1"/>
</dbReference>
<comment type="subcellular location">
    <subcellularLocation>
        <location evidence="1">Cell membrane</location>
        <topology evidence="1">Multi-pass membrane protein</topology>
    </subcellularLocation>
</comment>
<feature type="transmembrane region" description="Helical" evidence="6">
    <location>
        <begin position="81"/>
        <end position="105"/>
    </location>
</feature>
<dbReference type="InterPro" id="IPR050833">
    <property type="entry name" value="Poly_Biosynth_Transport"/>
</dbReference>
<organism evidence="7 8">
    <name type="scientific">Colwellia echini</name>
    <dbReference type="NCBI Taxonomy" id="1982103"/>
    <lineage>
        <taxon>Bacteria</taxon>
        <taxon>Pseudomonadati</taxon>
        <taxon>Pseudomonadota</taxon>
        <taxon>Gammaproteobacteria</taxon>
        <taxon>Alteromonadales</taxon>
        <taxon>Colwelliaceae</taxon>
        <taxon>Colwellia</taxon>
    </lineage>
</organism>
<feature type="transmembrane region" description="Helical" evidence="6">
    <location>
        <begin position="167"/>
        <end position="191"/>
    </location>
</feature>
<keyword evidence="8" id="KW-1185">Reference proteome</keyword>
<evidence type="ECO:0008006" key="9">
    <source>
        <dbReference type="Google" id="ProtNLM"/>
    </source>
</evidence>
<keyword evidence="4 6" id="KW-1133">Transmembrane helix</keyword>
<keyword evidence="3 6" id="KW-0812">Transmembrane</keyword>
<feature type="transmembrane region" description="Helical" evidence="6">
    <location>
        <begin position="12"/>
        <end position="30"/>
    </location>
</feature>
<evidence type="ECO:0000256" key="6">
    <source>
        <dbReference type="SAM" id="Phobius"/>
    </source>
</evidence>
<feature type="transmembrane region" description="Helical" evidence="6">
    <location>
        <begin position="111"/>
        <end position="130"/>
    </location>
</feature>
<evidence type="ECO:0000256" key="3">
    <source>
        <dbReference type="ARBA" id="ARBA00022692"/>
    </source>
</evidence>
<gene>
    <name evidence="7" type="ORF">CWS31_010680</name>
</gene>
<sequence length="413" mass="46491">MFHVIITFAARTLSVLIAFFFNAYIAKVLTADESGFFFSLLAITFFLTQFSHLGLGNLCLKKMSINFSEKKYSDLGLNLSSLLLVTIAFSLLVVIISSLLYLVGFTSFDKLIFISVSVIPLFLINSLVFFFQSVRLFSIGLVYQGVLQPVVFLLFCILIPLEVEYFINSYLISCVLTSVMMILHVKILNITNFSFNANKIIKHIKFEYFNEWWSYFIACILPAARNYMPIAAATYWLGNAAVSVLYIAIKISSSVSFFLGVSNLVSTPKIASLYSEGKFDALVQFVRKITLLNLLFSTPVIGIISIGAGIILKYFGEAYIGFESILYILLLTQLVSVLCGPVGNVLLMSNSSKLYNKSLTISIFILVIGLLIFKESLDIFILTLIMGLSIMVQNIINYYFFIQKFKNRERYSC</sequence>
<keyword evidence="2" id="KW-1003">Cell membrane</keyword>
<evidence type="ECO:0000256" key="1">
    <source>
        <dbReference type="ARBA" id="ARBA00004651"/>
    </source>
</evidence>